<dbReference type="PROSITE" id="PS50878">
    <property type="entry name" value="RT_POL"/>
    <property type="match status" value="1"/>
</dbReference>
<evidence type="ECO:0000256" key="1">
    <source>
        <dbReference type="SAM" id="MobiDB-lite"/>
    </source>
</evidence>
<evidence type="ECO:0000313" key="4">
    <source>
        <dbReference type="WBParaSite" id="PSAMB.scaffold9311size5109.g32327.t1"/>
    </source>
</evidence>
<feature type="compositionally biased region" description="Acidic residues" evidence="1">
    <location>
        <begin position="125"/>
        <end position="136"/>
    </location>
</feature>
<evidence type="ECO:0000313" key="3">
    <source>
        <dbReference type="Proteomes" id="UP000887566"/>
    </source>
</evidence>
<dbReference type="Pfam" id="PF00078">
    <property type="entry name" value="RVT_1"/>
    <property type="match status" value="1"/>
</dbReference>
<protein>
    <submittedName>
        <fullName evidence="4">Reverse transcriptase domain-containing protein</fullName>
    </submittedName>
</protein>
<name>A0A914XQI0_9BILA</name>
<feature type="region of interest" description="Disordered" evidence="1">
    <location>
        <begin position="118"/>
        <end position="139"/>
    </location>
</feature>
<dbReference type="SUPFAM" id="SSF56672">
    <property type="entry name" value="DNA/RNA polymerases"/>
    <property type="match status" value="1"/>
</dbReference>
<dbReference type="AlphaFoldDB" id="A0A914XQI0"/>
<dbReference type="InterPro" id="IPR000477">
    <property type="entry name" value="RT_dom"/>
</dbReference>
<proteinExistence type="predicted"/>
<dbReference type="Gene3D" id="3.30.70.270">
    <property type="match status" value="1"/>
</dbReference>
<dbReference type="CDD" id="cd01650">
    <property type="entry name" value="RT_nLTR_like"/>
    <property type="match status" value="1"/>
</dbReference>
<sequence length="546" mass="63369">MQLATTHKPRTSALSVETLDMLQQRRELRRDANVRNSIEFAELCKTIRKAVQHDLQQHHLQLIDEAIRTGTLRRARSGLAEGRRQITTLGRNDGTRAFMTAEIMDIVRDFYESLYRSSQQSNTSDADDDDTSDVENDNALPFLESEIRQALQKMKSETAEQAGFRQNFSTIDHIHAVNELIEKTTEYNLPLFMVLVDYEKAFDSVENTSIWQALKRQNVPSNIITILKSIYRTSKSTIHIGDASASVKVQRGVRQGDTISPRLFTACLREALNSLNWQNKGINIDGCYLSHLAFADDVVIISHSYSQLCQMVKELAAASLQVGLKINIKKTKLLANCCSGRTPIKICREEIAQVDEFVYLGQLISFPRDHMRKIRCRIQAGWNAFRKYRQYFTAQKIAIMHKRRLFNMCIVPSILFGAEIWALTKVAETRLATTKRWMERRIIGARLIDRISNERLREITKIRDLVQAARQRKWRWARKVAMMSQDRWARRLTEWQPRIGRHDVGRPWRRWRDVVSKTAGVQWMQAAHCDKEWSWIGEAFIRNECD</sequence>
<feature type="domain" description="Reverse transcriptase" evidence="2">
    <location>
        <begin position="1"/>
        <end position="364"/>
    </location>
</feature>
<evidence type="ECO:0000259" key="2">
    <source>
        <dbReference type="PROSITE" id="PS50878"/>
    </source>
</evidence>
<dbReference type="InterPro" id="IPR043128">
    <property type="entry name" value="Rev_trsase/Diguanyl_cyclase"/>
</dbReference>
<organism evidence="3 4">
    <name type="scientific">Plectus sambesii</name>
    <dbReference type="NCBI Taxonomy" id="2011161"/>
    <lineage>
        <taxon>Eukaryota</taxon>
        <taxon>Metazoa</taxon>
        <taxon>Ecdysozoa</taxon>
        <taxon>Nematoda</taxon>
        <taxon>Chromadorea</taxon>
        <taxon>Plectida</taxon>
        <taxon>Plectina</taxon>
        <taxon>Plectoidea</taxon>
        <taxon>Plectidae</taxon>
        <taxon>Plectus</taxon>
    </lineage>
</organism>
<dbReference type="PANTHER" id="PTHR47027">
    <property type="entry name" value="REVERSE TRANSCRIPTASE DOMAIN-CONTAINING PROTEIN"/>
    <property type="match status" value="1"/>
</dbReference>
<dbReference type="WBParaSite" id="PSAMB.scaffold9311size5109.g32327.t1">
    <property type="protein sequence ID" value="PSAMB.scaffold9311size5109.g32327.t1"/>
    <property type="gene ID" value="PSAMB.scaffold9311size5109.g32327"/>
</dbReference>
<dbReference type="PANTHER" id="PTHR47027:SF29">
    <property type="entry name" value="C2H2-TYPE DOMAIN-CONTAINING PROTEIN"/>
    <property type="match status" value="1"/>
</dbReference>
<dbReference type="InterPro" id="IPR043502">
    <property type="entry name" value="DNA/RNA_pol_sf"/>
</dbReference>
<accession>A0A914XQI0</accession>
<keyword evidence="3" id="KW-1185">Reference proteome</keyword>
<reference evidence="4" key="1">
    <citation type="submission" date="2022-11" db="UniProtKB">
        <authorList>
            <consortium name="WormBaseParasite"/>
        </authorList>
    </citation>
    <scope>IDENTIFICATION</scope>
</reference>
<dbReference type="Proteomes" id="UP000887566">
    <property type="component" value="Unplaced"/>
</dbReference>